<dbReference type="GO" id="GO:0016787">
    <property type="term" value="F:hydrolase activity"/>
    <property type="evidence" value="ECO:0007669"/>
    <property type="project" value="UniProtKB-KW"/>
</dbReference>
<evidence type="ECO:0000256" key="1">
    <source>
        <dbReference type="SAM" id="Phobius"/>
    </source>
</evidence>
<comment type="caution">
    <text evidence="3">The sequence shown here is derived from an EMBL/GenBank/DDBJ whole genome shotgun (WGS) entry which is preliminary data.</text>
</comment>
<evidence type="ECO:0000313" key="3">
    <source>
        <dbReference type="EMBL" id="MEQ3549140.1"/>
    </source>
</evidence>
<feature type="transmembrane region" description="Helical" evidence="1">
    <location>
        <begin position="75"/>
        <end position="93"/>
    </location>
</feature>
<organism evidence="3 4">
    <name type="scientific">Pseudonocardia nematodicida</name>
    <dbReference type="NCBI Taxonomy" id="1206997"/>
    <lineage>
        <taxon>Bacteria</taxon>
        <taxon>Bacillati</taxon>
        <taxon>Actinomycetota</taxon>
        <taxon>Actinomycetes</taxon>
        <taxon>Pseudonocardiales</taxon>
        <taxon>Pseudonocardiaceae</taxon>
        <taxon>Pseudonocardia</taxon>
    </lineage>
</organism>
<keyword evidence="4" id="KW-1185">Reference proteome</keyword>
<keyword evidence="1" id="KW-0472">Membrane</keyword>
<proteinExistence type="predicted"/>
<feature type="transmembrane region" description="Helical" evidence="1">
    <location>
        <begin position="43"/>
        <end position="63"/>
    </location>
</feature>
<gene>
    <name evidence="3" type="ORF">WIS52_01545</name>
</gene>
<feature type="transmembrane region" description="Helical" evidence="1">
    <location>
        <begin position="12"/>
        <end position="31"/>
    </location>
</feature>
<evidence type="ECO:0000313" key="4">
    <source>
        <dbReference type="Proteomes" id="UP001494902"/>
    </source>
</evidence>
<keyword evidence="1" id="KW-0812">Transmembrane</keyword>
<dbReference type="RefSeq" id="WP_349296230.1">
    <property type="nucleotide sequence ID" value="NZ_JBEDNQ010000001.1"/>
</dbReference>
<dbReference type="SUPFAM" id="SSF53474">
    <property type="entry name" value="alpha/beta-Hydrolases"/>
    <property type="match status" value="1"/>
</dbReference>
<reference evidence="3 4" key="1">
    <citation type="submission" date="2024-03" db="EMBL/GenBank/DDBJ databases">
        <title>Draft genome sequence of Pseudonocardia nematodicida JCM 31783.</title>
        <authorList>
            <person name="Butdee W."/>
            <person name="Duangmal K."/>
        </authorList>
    </citation>
    <scope>NUCLEOTIDE SEQUENCE [LARGE SCALE GENOMIC DNA]</scope>
    <source>
        <strain evidence="3 4">JCM 31783</strain>
    </source>
</reference>
<dbReference type="Proteomes" id="UP001494902">
    <property type="component" value="Unassembled WGS sequence"/>
</dbReference>
<dbReference type="InterPro" id="IPR029058">
    <property type="entry name" value="AB_hydrolase_fold"/>
</dbReference>
<keyword evidence="3" id="KW-0378">Hydrolase</keyword>
<protein>
    <submittedName>
        <fullName evidence="3">Alpha/beta hydrolase</fullName>
    </submittedName>
</protein>
<name>A0ABV1K3V8_9PSEU</name>
<accession>A0ABV1K3V8</accession>
<sequence>MTPREPRGRVAVLARGLLGAVAVVVAAWIGIADAGTLVAGHPALPVLLAVVGLCGLVLLLRSARPVRPGRLRTTWRVAGGVVLALAVALVVWLRPYPADAGGLAATASSAQVEVVHGATAWELRPVGAGTGTGVVFHPGGLVDPRAYLPLLRPLAEQGVVVIVPDPPLGLAIIDPGATARAVGSVPEVRTWAVGGHSLGGVVAAMGLDVPGVRGLFLWASYPSGSVADAGVAGLSVYGERDALAAPEAIEESRPQLPPDTRFVEVPGGTHAFFGDYGPQAGDGEPGTDRGTAQRLIVAETAEFVRSLQPG</sequence>
<dbReference type="InterPro" id="IPR029059">
    <property type="entry name" value="AB_hydrolase_5"/>
</dbReference>
<dbReference type="Pfam" id="PF12695">
    <property type="entry name" value="Abhydrolase_5"/>
    <property type="match status" value="1"/>
</dbReference>
<keyword evidence="1" id="KW-1133">Transmembrane helix</keyword>
<dbReference type="EMBL" id="JBEDNQ010000001">
    <property type="protein sequence ID" value="MEQ3549140.1"/>
    <property type="molecule type" value="Genomic_DNA"/>
</dbReference>
<dbReference type="Gene3D" id="3.40.50.1820">
    <property type="entry name" value="alpha/beta hydrolase"/>
    <property type="match status" value="1"/>
</dbReference>
<feature type="domain" description="Alpha/beta hydrolase fold-5" evidence="2">
    <location>
        <begin position="133"/>
        <end position="284"/>
    </location>
</feature>
<evidence type="ECO:0000259" key="2">
    <source>
        <dbReference type="Pfam" id="PF12695"/>
    </source>
</evidence>